<dbReference type="Gene3D" id="3.40.30.10">
    <property type="entry name" value="Glutaredoxin"/>
    <property type="match status" value="1"/>
</dbReference>
<evidence type="ECO:0000256" key="1">
    <source>
        <dbReference type="ARBA" id="ARBA00004196"/>
    </source>
</evidence>
<proteinExistence type="inferred from homology"/>
<dbReference type="Proteomes" id="UP000199167">
    <property type="component" value="Unassembled WGS sequence"/>
</dbReference>
<dbReference type="InterPro" id="IPR013766">
    <property type="entry name" value="Thioredoxin_domain"/>
</dbReference>
<dbReference type="RefSeq" id="WP_089990412.1">
    <property type="nucleotide sequence ID" value="NZ_FOIZ01000001.1"/>
</dbReference>
<dbReference type="Pfam" id="PF08534">
    <property type="entry name" value="Redoxin"/>
    <property type="match status" value="1"/>
</dbReference>
<dbReference type="SUPFAM" id="SSF52833">
    <property type="entry name" value="Thioredoxin-like"/>
    <property type="match status" value="1"/>
</dbReference>
<dbReference type="PANTHER" id="PTHR42852:SF6">
    <property type="entry name" value="THIOL:DISULFIDE INTERCHANGE PROTEIN DSBE"/>
    <property type="match status" value="1"/>
</dbReference>
<sequence>MAKISPLLVLPPLIFAGLAGLFFAGMMRDNAGEIPSTIIGQQAPSVPEAAVPGTTQLTLEDFSTGEVTIVNFWASWCPPCRAEHPTLLALQEQGYRIAGLNFRDAEDDASNYLQKDGNPFFATGFDPRGRTAIDWGVTAPPETFILGPDGTVLNRYIGPLVGSDYEQRFLPMLEAALAE</sequence>
<dbReference type="InterPro" id="IPR036249">
    <property type="entry name" value="Thioredoxin-like_sf"/>
</dbReference>
<dbReference type="PROSITE" id="PS00194">
    <property type="entry name" value="THIOREDOXIN_1"/>
    <property type="match status" value="1"/>
</dbReference>
<keyword evidence="3" id="KW-0201">Cytochrome c-type biogenesis</keyword>
<keyword evidence="4" id="KW-1015">Disulfide bond</keyword>
<evidence type="ECO:0000256" key="2">
    <source>
        <dbReference type="ARBA" id="ARBA00007758"/>
    </source>
</evidence>
<feature type="domain" description="Thioredoxin" evidence="6">
    <location>
        <begin position="37"/>
        <end position="178"/>
    </location>
</feature>
<evidence type="ECO:0000313" key="8">
    <source>
        <dbReference type="Proteomes" id="UP000199167"/>
    </source>
</evidence>
<evidence type="ECO:0000313" key="7">
    <source>
        <dbReference type="EMBL" id="SEW03244.1"/>
    </source>
</evidence>
<comment type="subcellular location">
    <subcellularLocation>
        <location evidence="1">Cell envelope</location>
    </subcellularLocation>
</comment>
<evidence type="ECO:0000259" key="6">
    <source>
        <dbReference type="PROSITE" id="PS51352"/>
    </source>
</evidence>
<protein>
    <submittedName>
        <fullName evidence="7">Cytochrome c biogenesis protein CcmG, thiol:disulfide interchange protein DsbE</fullName>
    </submittedName>
</protein>
<dbReference type="PROSITE" id="PS51352">
    <property type="entry name" value="THIOREDOXIN_2"/>
    <property type="match status" value="1"/>
</dbReference>
<dbReference type="EMBL" id="FOIZ01000001">
    <property type="protein sequence ID" value="SEW03244.1"/>
    <property type="molecule type" value="Genomic_DNA"/>
</dbReference>
<comment type="similarity">
    <text evidence="2">Belongs to the thioredoxin family. DsbE subfamily.</text>
</comment>
<dbReference type="PANTHER" id="PTHR42852">
    <property type="entry name" value="THIOL:DISULFIDE INTERCHANGE PROTEIN DSBE"/>
    <property type="match status" value="1"/>
</dbReference>
<dbReference type="InterPro" id="IPR017937">
    <property type="entry name" value="Thioredoxin_CS"/>
</dbReference>
<dbReference type="InterPro" id="IPR004799">
    <property type="entry name" value="Periplasmic_diS_OxRdtase_DsbE"/>
</dbReference>
<evidence type="ECO:0000256" key="3">
    <source>
        <dbReference type="ARBA" id="ARBA00022748"/>
    </source>
</evidence>
<evidence type="ECO:0000256" key="5">
    <source>
        <dbReference type="ARBA" id="ARBA00023284"/>
    </source>
</evidence>
<dbReference type="AlphaFoldDB" id="A0A1I0NQR0"/>
<accession>A0A1I0NQR0</accession>
<dbReference type="GO" id="GO:0030288">
    <property type="term" value="C:outer membrane-bounded periplasmic space"/>
    <property type="evidence" value="ECO:0007669"/>
    <property type="project" value="InterPro"/>
</dbReference>
<dbReference type="InterPro" id="IPR050553">
    <property type="entry name" value="Thioredoxin_ResA/DsbE_sf"/>
</dbReference>
<keyword evidence="5" id="KW-0676">Redox-active center</keyword>
<gene>
    <name evidence="7" type="ORF">SAMN04488515_0740</name>
</gene>
<name>A0A1I0NQR0_9RHOB</name>
<dbReference type="GO" id="GO:0015036">
    <property type="term" value="F:disulfide oxidoreductase activity"/>
    <property type="evidence" value="ECO:0007669"/>
    <property type="project" value="InterPro"/>
</dbReference>
<evidence type="ECO:0000256" key="4">
    <source>
        <dbReference type="ARBA" id="ARBA00023157"/>
    </source>
</evidence>
<dbReference type="OrthoDB" id="9799347at2"/>
<keyword evidence="8" id="KW-1185">Reference proteome</keyword>
<dbReference type="NCBIfam" id="TIGR00385">
    <property type="entry name" value="dsbE"/>
    <property type="match status" value="1"/>
</dbReference>
<dbReference type="STRING" id="364200.SAMN04488515_0740"/>
<organism evidence="7 8">
    <name type="scientific">Cognatiyoonia koreensis</name>
    <dbReference type="NCBI Taxonomy" id="364200"/>
    <lineage>
        <taxon>Bacteria</taxon>
        <taxon>Pseudomonadati</taxon>
        <taxon>Pseudomonadota</taxon>
        <taxon>Alphaproteobacteria</taxon>
        <taxon>Rhodobacterales</taxon>
        <taxon>Paracoccaceae</taxon>
        <taxon>Cognatiyoonia</taxon>
    </lineage>
</organism>
<dbReference type="GO" id="GO:0017004">
    <property type="term" value="P:cytochrome complex assembly"/>
    <property type="evidence" value="ECO:0007669"/>
    <property type="project" value="UniProtKB-KW"/>
</dbReference>
<reference evidence="7 8" key="1">
    <citation type="submission" date="2016-10" db="EMBL/GenBank/DDBJ databases">
        <authorList>
            <person name="de Groot N.N."/>
        </authorList>
    </citation>
    <scope>NUCLEOTIDE SEQUENCE [LARGE SCALE GENOMIC DNA]</scope>
    <source>
        <strain evidence="7 8">DSM 17925</strain>
    </source>
</reference>
<dbReference type="InterPro" id="IPR013740">
    <property type="entry name" value="Redoxin"/>
</dbReference>